<evidence type="ECO:0000313" key="2">
    <source>
        <dbReference type="EMBL" id="MPD04091.1"/>
    </source>
</evidence>
<gene>
    <name evidence="2" type="ORF">E2C01_099761</name>
</gene>
<reference evidence="2 3" key="1">
    <citation type="submission" date="2019-05" db="EMBL/GenBank/DDBJ databases">
        <title>Another draft genome of Portunus trituberculatus and its Hox gene families provides insights of decapod evolution.</title>
        <authorList>
            <person name="Jeong J.-H."/>
            <person name="Song I."/>
            <person name="Kim S."/>
            <person name="Choi T."/>
            <person name="Kim D."/>
            <person name="Ryu S."/>
            <person name="Kim W."/>
        </authorList>
    </citation>
    <scope>NUCLEOTIDE SEQUENCE [LARGE SCALE GENOMIC DNA]</scope>
    <source>
        <tissue evidence="2">Muscle</tissue>
    </source>
</reference>
<name>A0A5B7K4M2_PORTR</name>
<dbReference type="Proteomes" id="UP000324222">
    <property type="component" value="Unassembled WGS sequence"/>
</dbReference>
<feature type="region of interest" description="Disordered" evidence="1">
    <location>
        <begin position="38"/>
        <end position="66"/>
    </location>
</feature>
<evidence type="ECO:0000313" key="3">
    <source>
        <dbReference type="Proteomes" id="UP000324222"/>
    </source>
</evidence>
<protein>
    <submittedName>
        <fullName evidence="2">Uncharacterized protein</fullName>
    </submittedName>
</protein>
<dbReference type="AlphaFoldDB" id="A0A5B7K4M2"/>
<dbReference type="EMBL" id="VSRR010139386">
    <property type="protein sequence ID" value="MPD04091.1"/>
    <property type="molecule type" value="Genomic_DNA"/>
</dbReference>
<evidence type="ECO:0000256" key="1">
    <source>
        <dbReference type="SAM" id="MobiDB-lite"/>
    </source>
</evidence>
<sequence length="88" mass="10136">MIGPQRAGLLEFKGPWLEQRVLPHVYIGMQNSKLCIFPESPSKPQRKRRLGMPKTPTRDRSSSSNHELCRLPSQCMCIFFSQYSITVL</sequence>
<organism evidence="2 3">
    <name type="scientific">Portunus trituberculatus</name>
    <name type="common">Swimming crab</name>
    <name type="synonym">Neptunus trituberculatus</name>
    <dbReference type="NCBI Taxonomy" id="210409"/>
    <lineage>
        <taxon>Eukaryota</taxon>
        <taxon>Metazoa</taxon>
        <taxon>Ecdysozoa</taxon>
        <taxon>Arthropoda</taxon>
        <taxon>Crustacea</taxon>
        <taxon>Multicrustacea</taxon>
        <taxon>Malacostraca</taxon>
        <taxon>Eumalacostraca</taxon>
        <taxon>Eucarida</taxon>
        <taxon>Decapoda</taxon>
        <taxon>Pleocyemata</taxon>
        <taxon>Brachyura</taxon>
        <taxon>Eubrachyura</taxon>
        <taxon>Portunoidea</taxon>
        <taxon>Portunidae</taxon>
        <taxon>Portuninae</taxon>
        <taxon>Portunus</taxon>
    </lineage>
</organism>
<comment type="caution">
    <text evidence="2">The sequence shown here is derived from an EMBL/GenBank/DDBJ whole genome shotgun (WGS) entry which is preliminary data.</text>
</comment>
<proteinExistence type="predicted"/>
<accession>A0A5B7K4M2</accession>
<keyword evidence="3" id="KW-1185">Reference proteome</keyword>